<dbReference type="Proteomes" id="UP000516437">
    <property type="component" value="Chromosome 8"/>
</dbReference>
<protein>
    <submittedName>
        <fullName evidence="2">Uncharacterized protein</fullName>
    </submittedName>
</protein>
<organism evidence="2 3">
    <name type="scientific">Morella rubra</name>
    <name type="common">Chinese bayberry</name>
    <dbReference type="NCBI Taxonomy" id="262757"/>
    <lineage>
        <taxon>Eukaryota</taxon>
        <taxon>Viridiplantae</taxon>
        <taxon>Streptophyta</taxon>
        <taxon>Embryophyta</taxon>
        <taxon>Tracheophyta</taxon>
        <taxon>Spermatophyta</taxon>
        <taxon>Magnoliopsida</taxon>
        <taxon>eudicotyledons</taxon>
        <taxon>Gunneridae</taxon>
        <taxon>Pentapetalae</taxon>
        <taxon>rosids</taxon>
        <taxon>fabids</taxon>
        <taxon>Fagales</taxon>
        <taxon>Myricaceae</taxon>
        <taxon>Morella</taxon>
    </lineage>
</organism>
<feature type="signal peptide" evidence="1">
    <location>
        <begin position="1"/>
        <end position="24"/>
    </location>
</feature>
<dbReference type="PANTHER" id="PTHR21234">
    <property type="entry name" value="PURINE NUCLEOSIDE PHOSPHORYLASE"/>
    <property type="match status" value="1"/>
</dbReference>
<dbReference type="AlphaFoldDB" id="A0A6A1UWB8"/>
<proteinExistence type="predicted"/>
<keyword evidence="1" id="KW-0732">Signal</keyword>
<dbReference type="SUPFAM" id="SSF53167">
    <property type="entry name" value="Purine and uridine phosphorylases"/>
    <property type="match status" value="1"/>
</dbReference>
<reference evidence="2 3" key="1">
    <citation type="journal article" date="2019" name="Plant Biotechnol. J.">
        <title>The red bayberry genome and genetic basis of sex determination.</title>
        <authorList>
            <person name="Jia H.M."/>
            <person name="Jia H.J."/>
            <person name="Cai Q.L."/>
            <person name="Wang Y."/>
            <person name="Zhao H.B."/>
            <person name="Yang W.F."/>
            <person name="Wang G.Y."/>
            <person name="Li Y.H."/>
            <person name="Zhan D.L."/>
            <person name="Shen Y.T."/>
            <person name="Niu Q.F."/>
            <person name="Chang L."/>
            <person name="Qiu J."/>
            <person name="Zhao L."/>
            <person name="Xie H.B."/>
            <person name="Fu W.Y."/>
            <person name="Jin J."/>
            <person name="Li X.W."/>
            <person name="Jiao Y."/>
            <person name="Zhou C.C."/>
            <person name="Tu T."/>
            <person name="Chai C.Y."/>
            <person name="Gao J.L."/>
            <person name="Fan L.J."/>
            <person name="van de Weg E."/>
            <person name="Wang J.Y."/>
            <person name="Gao Z.S."/>
        </authorList>
    </citation>
    <scope>NUCLEOTIDE SEQUENCE [LARGE SCALE GENOMIC DNA]</scope>
    <source>
        <tissue evidence="2">Leaves</tissue>
    </source>
</reference>
<accession>A0A6A1UWB8</accession>
<evidence type="ECO:0000313" key="2">
    <source>
        <dbReference type="EMBL" id="KAB1204376.1"/>
    </source>
</evidence>
<dbReference type="PANTHER" id="PTHR21234:SF19">
    <property type="entry name" value="BARK STORAGE PROTEIN B-LIKE"/>
    <property type="match status" value="1"/>
</dbReference>
<gene>
    <name evidence="2" type="ORF">CJ030_MR8G014173</name>
</gene>
<evidence type="ECO:0000313" key="3">
    <source>
        <dbReference type="Proteomes" id="UP000516437"/>
    </source>
</evidence>
<comment type="caution">
    <text evidence="2">The sequence shown here is derived from an EMBL/GenBank/DDBJ whole genome shotgun (WGS) entry which is preliminary data.</text>
</comment>
<dbReference type="Gene3D" id="3.40.50.1580">
    <property type="entry name" value="Nucleoside phosphorylase domain"/>
    <property type="match status" value="1"/>
</dbReference>
<dbReference type="EMBL" id="RXIC02000026">
    <property type="protein sequence ID" value="KAB1204376.1"/>
    <property type="molecule type" value="Genomic_DNA"/>
</dbReference>
<dbReference type="GO" id="GO:0009116">
    <property type="term" value="P:nucleoside metabolic process"/>
    <property type="evidence" value="ECO:0007669"/>
    <property type="project" value="InterPro"/>
</dbReference>
<feature type="chain" id="PRO_5025508697" evidence="1">
    <location>
        <begin position="25"/>
        <end position="230"/>
    </location>
</feature>
<dbReference type="InterPro" id="IPR035994">
    <property type="entry name" value="Nucleoside_phosphorylase_sf"/>
</dbReference>
<sequence length="230" mass="25808">MAALKVLYVFVSALMLLNVQEANGALSAKTQKNIDEANKNGPSLGLVIPNQFEMNPLLQSPSFESSNLTIDFAGITTQLLLSLFDIEGVVHYGIAGNANSSLNIGDVTIPQNWSHTALWSWQPREANNLNEYYKRASREDESRSGRIYCMFCRSFRKRGREMLSYGRHLASLKGICAGSWLCRLNKLLPIIVVNLNKISNYVTEPRAERSSHHPFTFSFPLPLVLLSNMR</sequence>
<name>A0A6A1UWB8_9ROSI</name>
<dbReference type="OrthoDB" id="1916878at2759"/>
<keyword evidence="3" id="KW-1185">Reference proteome</keyword>
<evidence type="ECO:0000256" key="1">
    <source>
        <dbReference type="SAM" id="SignalP"/>
    </source>
</evidence>
<dbReference type="GO" id="GO:0003824">
    <property type="term" value="F:catalytic activity"/>
    <property type="evidence" value="ECO:0007669"/>
    <property type="project" value="InterPro"/>
</dbReference>